<sequence>MDSALMEQSQRYKFVTDYHREWLKSYVELLKYINELVPNLQNIDNESKIVTSPSALNSFRNASISTPAASVGENHKTEVEVIINENATSEVAIANEDTELCKPTPSKVDDDFKWMTVTNEEEAPKHQETSSYFQNLKELTPLADDDGTLENFLLINPAEQSLSEYQNRRPITPPRKVVIIKEIAASVTVAIS</sequence>
<evidence type="ECO:0000313" key="1">
    <source>
        <dbReference type="Proteomes" id="UP000046393"/>
    </source>
</evidence>
<protein>
    <submittedName>
        <fullName evidence="2">Ribonuclease H-like domain-containing protein</fullName>
    </submittedName>
</protein>
<organism evidence="1 2">
    <name type="scientific">Syphacia muris</name>
    <dbReference type="NCBI Taxonomy" id="451379"/>
    <lineage>
        <taxon>Eukaryota</taxon>
        <taxon>Metazoa</taxon>
        <taxon>Ecdysozoa</taxon>
        <taxon>Nematoda</taxon>
        <taxon>Chromadorea</taxon>
        <taxon>Rhabditida</taxon>
        <taxon>Spirurina</taxon>
        <taxon>Oxyuridomorpha</taxon>
        <taxon>Oxyuroidea</taxon>
        <taxon>Oxyuridae</taxon>
        <taxon>Syphacia</taxon>
    </lineage>
</organism>
<proteinExistence type="predicted"/>
<reference evidence="2" key="1">
    <citation type="submission" date="2017-02" db="UniProtKB">
        <authorList>
            <consortium name="WormBaseParasite"/>
        </authorList>
    </citation>
    <scope>IDENTIFICATION</scope>
</reference>
<dbReference type="AlphaFoldDB" id="A0A0N5B144"/>
<dbReference type="Proteomes" id="UP000046393">
    <property type="component" value="Unplaced"/>
</dbReference>
<evidence type="ECO:0000313" key="2">
    <source>
        <dbReference type="WBParaSite" id="SMUV_0001099601-mRNA-1"/>
    </source>
</evidence>
<keyword evidence="1" id="KW-1185">Reference proteome</keyword>
<accession>A0A0N5B144</accession>
<name>A0A0N5B144_9BILA</name>
<dbReference type="WBParaSite" id="SMUV_0001099601-mRNA-1">
    <property type="protein sequence ID" value="SMUV_0001099601-mRNA-1"/>
    <property type="gene ID" value="SMUV_0001099601"/>
</dbReference>